<keyword evidence="2" id="KW-1185">Reference proteome</keyword>
<dbReference type="AlphaFoldDB" id="A0A6A6IV27"/>
<dbReference type="EMBL" id="ML987190">
    <property type="protein sequence ID" value="KAF2254279.1"/>
    <property type="molecule type" value="Genomic_DNA"/>
</dbReference>
<dbReference type="Proteomes" id="UP000800094">
    <property type="component" value="Unassembled WGS sequence"/>
</dbReference>
<organism evidence="1 2">
    <name type="scientific">Trematosphaeria pertusa</name>
    <dbReference type="NCBI Taxonomy" id="390896"/>
    <lineage>
        <taxon>Eukaryota</taxon>
        <taxon>Fungi</taxon>
        <taxon>Dikarya</taxon>
        <taxon>Ascomycota</taxon>
        <taxon>Pezizomycotina</taxon>
        <taxon>Dothideomycetes</taxon>
        <taxon>Pleosporomycetidae</taxon>
        <taxon>Pleosporales</taxon>
        <taxon>Massarineae</taxon>
        <taxon>Trematosphaeriaceae</taxon>
        <taxon>Trematosphaeria</taxon>
    </lineage>
</organism>
<proteinExistence type="predicted"/>
<gene>
    <name evidence="1" type="ORF">BU26DRAFT_135729</name>
</gene>
<evidence type="ECO:0000313" key="1">
    <source>
        <dbReference type="EMBL" id="KAF2254279.1"/>
    </source>
</evidence>
<name>A0A6A6IV27_9PLEO</name>
<reference evidence="1" key="1">
    <citation type="journal article" date="2020" name="Stud. Mycol.">
        <title>101 Dothideomycetes genomes: a test case for predicting lifestyles and emergence of pathogens.</title>
        <authorList>
            <person name="Haridas S."/>
            <person name="Albert R."/>
            <person name="Binder M."/>
            <person name="Bloem J."/>
            <person name="Labutti K."/>
            <person name="Salamov A."/>
            <person name="Andreopoulos B."/>
            <person name="Baker S."/>
            <person name="Barry K."/>
            <person name="Bills G."/>
            <person name="Bluhm B."/>
            <person name="Cannon C."/>
            <person name="Castanera R."/>
            <person name="Culley D."/>
            <person name="Daum C."/>
            <person name="Ezra D."/>
            <person name="Gonzalez J."/>
            <person name="Henrissat B."/>
            <person name="Kuo A."/>
            <person name="Liang C."/>
            <person name="Lipzen A."/>
            <person name="Lutzoni F."/>
            <person name="Magnuson J."/>
            <person name="Mondo S."/>
            <person name="Nolan M."/>
            <person name="Ohm R."/>
            <person name="Pangilinan J."/>
            <person name="Park H.-J."/>
            <person name="Ramirez L."/>
            <person name="Alfaro M."/>
            <person name="Sun H."/>
            <person name="Tritt A."/>
            <person name="Yoshinaga Y."/>
            <person name="Zwiers L.-H."/>
            <person name="Turgeon B."/>
            <person name="Goodwin S."/>
            <person name="Spatafora J."/>
            <person name="Crous P."/>
            <person name="Grigoriev I."/>
        </authorList>
    </citation>
    <scope>NUCLEOTIDE SEQUENCE</scope>
    <source>
        <strain evidence="1">CBS 122368</strain>
    </source>
</reference>
<sequence length="214" mass="24057">MTGGERRCRLLCACMHSQRPGAATPSKRDMGCSMHSHRPSDGQSAVKCAAGYCASAYIHFVPAQWVSSPNPDADQMPRCNTRPHWRLHTLPHTLQDVNAISYRRHNFHTFPSFAFLHQCHPAAAGIQPPHPRIALQLYERPLYLPFSFLALWRKRTGMDRQGVICHSTWQRSSCASHTRILSRATAQLSKRSSRSRVVGARRQALNTSCSCVLV</sequence>
<protein>
    <submittedName>
        <fullName evidence="1">Uncharacterized protein</fullName>
    </submittedName>
</protein>
<accession>A0A6A6IV27</accession>
<evidence type="ECO:0000313" key="2">
    <source>
        <dbReference type="Proteomes" id="UP000800094"/>
    </source>
</evidence>
<dbReference type="RefSeq" id="XP_033689283.1">
    <property type="nucleotide sequence ID" value="XM_033819744.1"/>
</dbReference>
<dbReference type="GeneID" id="54573074"/>